<keyword evidence="7" id="KW-0325">Glycoprotein</keyword>
<dbReference type="EMBL" id="PZQS01000006">
    <property type="protein sequence ID" value="PVD28671.1"/>
    <property type="molecule type" value="Genomic_DNA"/>
</dbReference>
<dbReference type="Gene3D" id="1.10.3860.10">
    <property type="entry name" value="Sodium:dicarboxylate symporter"/>
    <property type="match status" value="1"/>
</dbReference>
<dbReference type="Pfam" id="PF00375">
    <property type="entry name" value="SDF"/>
    <property type="match status" value="1"/>
</dbReference>
<dbReference type="InterPro" id="IPR018107">
    <property type="entry name" value="Na-dicarboxylate_symporter_CS"/>
</dbReference>
<accession>A0A2T7P5I3</accession>
<keyword evidence="5 8" id="KW-1133">Transmembrane helix</keyword>
<evidence type="ECO:0000256" key="8">
    <source>
        <dbReference type="RuleBase" id="RU361216"/>
    </source>
</evidence>
<reference evidence="9 10" key="1">
    <citation type="submission" date="2018-04" db="EMBL/GenBank/DDBJ databases">
        <title>The genome of golden apple snail Pomacea canaliculata provides insight into stress tolerance and invasive adaptation.</title>
        <authorList>
            <person name="Liu C."/>
            <person name="Liu B."/>
            <person name="Ren Y."/>
            <person name="Zhang Y."/>
            <person name="Wang H."/>
            <person name="Li S."/>
            <person name="Jiang F."/>
            <person name="Yin L."/>
            <person name="Zhang G."/>
            <person name="Qian W."/>
            <person name="Fan W."/>
        </authorList>
    </citation>
    <scope>NUCLEOTIDE SEQUENCE [LARGE SCALE GENOMIC DNA]</scope>
    <source>
        <strain evidence="9">SZHN2017</strain>
        <tissue evidence="9">Muscle</tissue>
    </source>
</reference>
<comment type="caution">
    <text evidence="8">Lacks conserved residue(s) required for the propagation of feature annotation.</text>
</comment>
<comment type="caution">
    <text evidence="9">The sequence shown here is derived from an EMBL/GenBank/DDBJ whole genome shotgun (WGS) entry which is preliminary data.</text>
</comment>
<dbReference type="PRINTS" id="PR00173">
    <property type="entry name" value="EDTRNSPORT"/>
</dbReference>
<dbReference type="PROSITE" id="PS00713">
    <property type="entry name" value="NA_DICARBOXYL_SYMP_1"/>
    <property type="match status" value="1"/>
</dbReference>
<keyword evidence="4 8" id="KW-0769">Symport</keyword>
<dbReference type="SUPFAM" id="SSF118215">
    <property type="entry name" value="Proton glutamate symport protein"/>
    <property type="match status" value="1"/>
</dbReference>
<dbReference type="InterPro" id="IPR036458">
    <property type="entry name" value="Na:dicarbo_symporter_sf"/>
</dbReference>
<gene>
    <name evidence="9" type="ORF">C0Q70_11265</name>
</gene>
<dbReference type="GO" id="GO:0015175">
    <property type="term" value="F:neutral L-amino acid transmembrane transporter activity"/>
    <property type="evidence" value="ECO:0007669"/>
    <property type="project" value="TreeGrafter"/>
</dbReference>
<dbReference type="InterPro" id="IPR001991">
    <property type="entry name" value="Na-dicarboxylate_symporter"/>
</dbReference>
<evidence type="ECO:0000256" key="6">
    <source>
        <dbReference type="ARBA" id="ARBA00023136"/>
    </source>
</evidence>
<feature type="transmembrane region" description="Helical" evidence="8">
    <location>
        <begin position="35"/>
        <end position="57"/>
    </location>
</feature>
<keyword evidence="10" id="KW-1185">Reference proteome</keyword>
<evidence type="ECO:0000256" key="3">
    <source>
        <dbReference type="ARBA" id="ARBA00022692"/>
    </source>
</evidence>
<feature type="transmembrane region" description="Helical" evidence="8">
    <location>
        <begin position="77"/>
        <end position="97"/>
    </location>
</feature>
<dbReference type="GO" id="GO:0005313">
    <property type="term" value="F:L-glutamate transmembrane transporter activity"/>
    <property type="evidence" value="ECO:0007669"/>
    <property type="project" value="TreeGrafter"/>
</dbReference>
<dbReference type="AlphaFoldDB" id="A0A2T7P5I3"/>
<evidence type="ECO:0000256" key="1">
    <source>
        <dbReference type="ARBA" id="ARBA00004141"/>
    </source>
</evidence>
<comment type="similarity">
    <text evidence="8">Belongs to the dicarboxylate/amino acid:cation symporter (DAACS) (TC 2.A.23) family.</text>
</comment>
<dbReference type="PANTHER" id="PTHR11958:SF63">
    <property type="entry name" value="AMINO ACID TRANSPORTER"/>
    <property type="match status" value="1"/>
</dbReference>
<name>A0A2T7P5I3_POMCA</name>
<dbReference type="GO" id="GO:0015501">
    <property type="term" value="F:glutamate:sodium symporter activity"/>
    <property type="evidence" value="ECO:0007669"/>
    <property type="project" value="TreeGrafter"/>
</dbReference>
<proteinExistence type="inferred from homology"/>
<organism evidence="9 10">
    <name type="scientific">Pomacea canaliculata</name>
    <name type="common">Golden apple snail</name>
    <dbReference type="NCBI Taxonomy" id="400727"/>
    <lineage>
        <taxon>Eukaryota</taxon>
        <taxon>Metazoa</taxon>
        <taxon>Spiralia</taxon>
        <taxon>Lophotrochozoa</taxon>
        <taxon>Mollusca</taxon>
        <taxon>Gastropoda</taxon>
        <taxon>Caenogastropoda</taxon>
        <taxon>Architaenioglossa</taxon>
        <taxon>Ampullarioidea</taxon>
        <taxon>Ampullariidae</taxon>
        <taxon>Pomacea</taxon>
    </lineage>
</organism>
<comment type="subcellular location">
    <subcellularLocation>
        <location evidence="1 8">Membrane</location>
        <topology evidence="1 8">Multi-pass membrane protein</topology>
    </subcellularLocation>
</comment>
<dbReference type="OrthoDB" id="5877963at2759"/>
<evidence type="ECO:0000313" key="9">
    <source>
        <dbReference type="EMBL" id="PVD28671.1"/>
    </source>
</evidence>
<dbReference type="PANTHER" id="PTHR11958">
    <property type="entry name" value="SODIUM/DICARBOXYLATE SYMPORTER-RELATED"/>
    <property type="match status" value="1"/>
</dbReference>
<evidence type="ECO:0000256" key="5">
    <source>
        <dbReference type="ARBA" id="ARBA00022989"/>
    </source>
</evidence>
<evidence type="ECO:0000256" key="4">
    <source>
        <dbReference type="ARBA" id="ARBA00022847"/>
    </source>
</evidence>
<sequence length="261" mass="28438">MQGLDRSCPIGYLGDMADETGASDPMVLKWCRNNLLLVLTIVGVIFGIIFGFGLRAVNPSADAIMLVSFPGDLLMRMLKLLILPLIISSMITGLASLDAKNSGRMGLRAIVYYLTTTFIAIILGIVLVVIIHPGDTSFKEGLKLEKDDSKSASSLDSFLDLIRNIFPENLVQACFQHTKTVYTKSVAMAKDIPDNITDIINITLAATTHSSILTTITVNSTDGTNVTLVLAKEHEIKWRGTTVTKARLNYVFSGQSSLILW</sequence>
<feature type="transmembrane region" description="Helical" evidence="8">
    <location>
        <begin position="109"/>
        <end position="131"/>
    </location>
</feature>
<keyword evidence="6 8" id="KW-0472">Membrane</keyword>
<protein>
    <recommendedName>
        <fullName evidence="8">Amino acid transporter</fullName>
    </recommendedName>
</protein>
<evidence type="ECO:0000256" key="2">
    <source>
        <dbReference type="ARBA" id="ARBA00022448"/>
    </source>
</evidence>
<dbReference type="InterPro" id="IPR050746">
    <property type="entry name" value="DAACS"/>
</dbReference>
<dbReference type="GO" id="GO:0005886">
    <property type="term" value="C:plasma membrane"/>
    <property type="evidence" value="ECO:0007669"/>
    <property type="project" value="TreeGrafter"/>
</dbReference>
<keyword evidence="3 8" id="KW-0812">Transmembrane</keyword>
<evidence type="ECO:0000256" key="7">
    <source>
        <dbReference type="ARBA" id="ARBA00023180"/>
    </source>
</evidence>
<evidence type="ECO:0000313" key="10">
    <source>
        <dbReference type="Proteomes" id="UP000245119"/>
    </source>
</evidence>
<keyword evidence="2 8" id="KW-0813">Transport</keyword>
<dbReference type="Proteomes" id="UP000245119">
    <property type="component" value="Linkage Group LG6"/>
</dbReference>